<sequence>MQVVKVPTANGIDDIKLIGENELERQFIKQLAEAGTLSCMSREVADSVLFRPISVTPELSSYASTKNTIGKYDFIVRQNENHNVDLTFNTDATPLDLTQYSAIKLQVKHSKSAPAIFELSIGSGLVISGVDSNVLKVSMTAAQTKLLTCESYYYDVLTATPTSNVYHLEGKITIKNTGTR</sequence>
<gene>
    <name evidence="1" type="ORF">H8R23_04980</name>
</gene>
<protein>
    <submittedName>
        <fullName evidence="1">Uncharacterized protein</fullName>
    </submittedName>
</protein>
<organism evidence="1 2">
    <name type="scientific">Flavobacterium kayseriense</name>
    <dbReference type="NCBI Taxonomy" id="2764714"/>
    <lineage>
        <taxon>Bacteria</taxon>
        <taxon>Pseudomonadati</taxon>
        <taxon>Bacteroidota</taxon>
        <taxon>Flavobacteriia</taxon>
        <taxon>Flavobacteriales</taxon>
        <taxon>Flavobacteriaceae</taxon>
        <taxon>Flavobacterium</taxon>
    </lineage>
</organism>
<evidence type="ECO:0000313" key="1">
    <source>
        <dbReference type="EMBL" id="MBC5840751.1"/>
    </source>
</evidence>
<reference evidence="1 2" key="1">
    <citation type="submission" date="2020-08" db="EMBL/GenBank/DDBJ databases">
        <title>Description of novel Flavobacterium F-380 isolate.</title>
        <authorList>
            <person name="Saticioglu I.B."/>
            <person name="Duman M."/>
            <person name="Altun S."/>
        </authorList>
    </citation>
    <scope>NUCLEOTIDE SEQUENCE [LARGE SCALE GENOMIC DNA]</scope>
    <source>
        <strain evidence="1 2">F-380</strain>
    </source>
</reference>
<keyword evidence="2" id="KW-1185">Reference proteome</keyword>
<evidence type="ECO:0000313" key="2">
    <source>
        <dbReference type="Proteomes" id="UP000629963"/>
    </source>
</evidence>
<dbReference type="EMBL" id="JACRUJ010000001">
    <property type="protein sequence ID" value="MBC5840751.1"/>
    <property type="molecule type" value="Genomic_DNA"/>
</dbReference>
<comment type="caution">
    <text evidence="1">The sequence shown here is derived from an EMBL/GenBank/DDBJ whole genome shotgun (WGS) entry which is preliminary data.</text>
</comment>
<accession>A0ABR7J5F0</accession>
<proteinExistence type="predicted"/>
<dbReference type="RefSeq" id="WP_187009307.1">
    <property type="nucleotide sequence ID" value="NZ_JACRUI010000001.1"/>
</dbReference>
<dbReference type="Proteomes" id="UP000629963">
    <property type="component" value="Unassembled WGS sequence"/>
</dbReference>
<name>A0ABR7J5F0_9FLAO</name>